<comment type="caution">
    <text evidence="1">The sequence shown here is derived from an EMBL/GenBank/DDBJ whole genome shotgun (WGS) entry which is preliminary data.</text>
</comment>
<protein>
    <submittedName>
        <fullName evidence="1">Uncharacterized protein DUF664</fullName>
    </submittedName>
</protein>
<dbReference type="SUPFAM" id="SSF109854">
    <property type="entry name" value="DinB/YfiT-like putative metalloenzymes"/>
    <property type="match status" value="1"/>
</dbReference>
<dbReference type="AlphaFoldDB" id="A0A542ZPI0"/>
<dbReference type="Gene3D" id="1.20.120.450">
    <property type="entry name" value="dinb family like domain"/>
    <property type="match status" value="1"/>
</dbReference>
<gene>
    <name evidence="1" type="ORF">FB460_0046</name>
</gene>
<sequence>MYPALLTESATLTGYIAEMLDAIRASVHGLTDEQARSRPCRSALSLAGILKHCTWVMHAQIVPRTTEPGSADGAAAFMGSFIPQDSESLTDLLESFDATRHRYLQAISELDPGAEMTVDPKPWEDQLEPEQATTRMLLAHHIDEFARHAGHADIIREQIDGADAMSLRFAIEGRPGNKYVRPWTPSS</sequence>
<evidence type="ECO:0000313" key="2">
    <source>
        <dbReference type="Proteomes" id="UP000316196"/>
    </source>
</evidence>
<accession>A0A542ZPI0</accession>
<evidence type="ECO:0000313" key="1">
    <source>
        <dbReference type="EMBL" id="TQL62275.1"/>
    </source>
</evidence>
<dbReference type="OrthoDB" id="4548523at2"/>
<dbReference type="RefSeq" id="WP_142092150.1">
    <property type="nucleotide sequence ID" value="NZ_BAAAMD010000003.1"/>
</dbReference>
<organism evidence="1 2">
    <name type="scientific">Propioniferax innocua</name>
    <dbReference type="NCBI Taxonomy" id="1753"/>
    <lineage>
        <taxon>Bacteria</taxon>
        <taxon>Bacillati</taxon>
        <taxon>Actinomycetota</taxon>
        <taxon>Actinomycetes</taxon>
        <taxon>Propionibacteriales</taxon>
        <taxon>Propionibacteriaceae</taxon>
        <taxon>Propioniferax</taxon>
    </lineage>
</organism>
<dbReference type="EMBL" id="VFOR01000001">
    <property type="protein sequence ID" value="TQL62275.1"/>
    <property type="molecule type" value="Genomic_DNA"/>
</dbReference>
<dbReference type="Pfam" id="PF04978">
    <property type="entry name" value="MST"/>
    <property type="match status" value="1"/>
</dbReference>
<dbReference type="InterPro" id="IPR007061">
    <property type="entry name" value="MST-like"/>
</dbReference>
<proteinExistence type="predicted"/>
<dbReference type="Proteomes" id="UP000316196">
    <property type="component" value="Unassembled WGS sequence"/>
</dbReference>
<reference evidence="1 2" key="1">
    <citation type="submission" date="2019-06" db="EMBL/GenBank/DDBJ databases">
        <title>Sequencing the genomes of 1000 actinobacteria strains.</title>
        <authorList>
            <person name="Klenk H.-P."/>
        </authorList>
    </citation>
    <scope>NUCLEOTIDE SEQUENCE [LARGE SCALE GENOMIC DNA]</scope>
    <source>
        <strain evidence="1 2">DSM 8251</strain>
    </source>
</reference>
<name>A0A542ZPI0_9ACTN</name>
<keyword evidence="2" id="KW-1185">Reference proteome</keyword>
<dbReference type="InterPro" id="IPR034660">
    <property type="entry name" value="DinB/YfiT-like"/>
</dbReference>